<dbReference type="Proteomes" id="UP000244336">
    <property type="component" value="Chromosome 4"/>
</dbReference>
<name>A0A2T7DVL6_9POAL</name>
<sequence length="833" mass="92743">MQSTMELEPLVAAVEDSGCTFGRCFCCWLTRCSSRIPPVAPGRDYDRTPLGADHRAAWSLLIGYSPPSSAGTSLIRLRRFRVARSGRVLGRSDDALEILNDVDYDAKGELVRISAAAATPSADGRSLALCLFCLDFNVHGACVEASPPRPVELLLELNAADTRISLHSQPHLPPLSFMSTCPISAAGKLWTLGFLNHCGPTSLVMLRLDKESEKWVQVATMEVTDCGIYGYAVVHDTILLSLEPERLFVVFNCATCAWTAVRTDTKAPTFDPSAWIRGEVVIDYIPICGRGLYVEEHDTIYFLRDNIIYAYKLCYDQDQRQYWMAMPTIVDRLCPFGREGSGFLTHLGGQVMCFVWISVPSSGWQRYCNCDTFHVLITTFQVIGNSGSSHEHFIPKGVRVLHSTCRRLDIDPSKSSLSDYMFCFLREYEENTLPPAKKKRENEMTPSMSLELMGPATSNVAESSKMLTCCREFFSESPYILALRLENSVIQTTKDLYIVCQAPSHATVFKINIRDGKLACHNQNLKPYGVMDTFVCSDPDDLMEQPFPWHFTCDRKSIYAVPDKRNDIHVLSLDKGSVISLEATGPTGTDFSISLVLAVGSNIIAISDTLGGVYHLSDTHEWVPHSIQRSVDLEKKVELSGYAVLSDKSFMVCDGKTSCCFLFDLDKDTWSIVRAYSDISSSLPIVQPTEWSESRFLRGRSVLAEGFIYTCADGGLRAYEIIKVQDSYCLSEGIFLKFPWLKYWGSDRMCLDYVGQDTASGAIMFCVVQGNNYDQHRRDAPDKHPVSITSIQIKTERTSRFTLKPVAVGHVDGGTSFVGQDGGPIWTSSCFAP</sequence>
<accession>A0A2T7DVL6</accession>
<dbReference type="Gramene" id="PUZ59627">
    <property type="protein sequence ID" value="PUZ59627"/>
    <property type="gene ID" value="GQ55_4G057800"/>
</dbReference>
<organism evidence="1 2">
    <name type="scientific">Panicum hallii var. hallii</name>
    <dbReference type="NCBI Taxonomy" id="1504633"/>
    <lineage>
        <taxon>Eukaryota</taxon>
        <taxon>Viridiplantae</taxon>
        <taxon>Streptophyta</taxon>
        <taxon>Embryophyta</taxon>
        <taxon>Tracheophyta</taxon>
        <taxon>Spermatophyta</taxon>
        <taxon>Magnoliopsida</taxon>
        <taxon>Liliopsida</taxon>
        <taxon>Poales</taxon>
        <taxon>Poaceae</taxon>
        <taxon>PACMAD clade</taxon>
        <taxon>Panicoideae</taxon>
        <taxon>Panicodae</taxon>
        <taxon>Paniceae</taxon>
        <taxon>Panicinae</taxon>
        <taxon>Panicum</taxon>
        <taxon>Panicum sect. Panicum</taxon>
    </lineage>
</organism>
<evidence type="ECO:0000313" key="2">
    <source>
        <dbReference type="Proteomes" id="UP000244336"/>
    </source>
</evidence>
<gene>
    <name evidence="1" type="ORF">GQ55_4G057800</name>
</gene>
<dbReference type="AlphaFoldDB" id="A0A2T7DVL6"/>
<protein>
    <submittedName>
        <fullName evidence="1">Uncharacterized protein</fullName>
    </submittedName>
</protein>
<evidence type="ECO:0000313" key="1">
    <source>
        <dbReference type="EMBL" id="PUZ59627.1"/>
    </source>
</evidence>
<dbReference type="OrthoDB" id="661607at2759"/>
<proteinExistence type="predicted"/>
<keyword evidence="2" id="KW-1185">Reference proteome</keyword>
<reference evidence="1 2" key="1">
    <citation type="submission" date="2018-04" db="EMBL/GenBank/DDBJ databases">
        <title>WGS assembly of Panicum hallii var. hallii HAL2.</title>
        <authorList>
            <person name="Lovell J."/>
            <person name="Jenkins J."/>
            <person name="Lowry D."/>
            <person name="Mamidi S."/>
            <person name="Sreedasyam A."/>
            <person name="Weng X."/>
            <person name="Barry K."/>
            <person name="Bonette J."/>
            <person name="Campitelli B."/>
            <person name="Daum C."/>
            <person name="Gordon S."/>
            <person name="Gould B."/>
            <person name="Lipzen A."/>
            <person name="MacQueen A."/>
            <person name="Palacio-Mejia J."/>
            <person name="Plott C."/>
            <person name="Shakirov E."/>
            <person name="Shu S."/>
            <person name="Yoshinaga Y."/>
            <person name="Zane M."/>
            <person name="Rokhsar D."/>
            <person name="Grimwood J."/>
            <person name="Schmutz J."/>
            <person name="Juenger T."/>
        </authorList>
    </citation>
    <scope>NUCLEOTIDE SEQUENCE [LARGE SCALE GENOMIC DNA]</scope>
    <source>
        <strain evidence="2">cv. HAL2</strain>
    </source>
</reference>
<dbReference type="EMBL" id="CM009752">
    <property type="protein sequence ID" value="PUZ59627.1"/>
    <property type="molecule type" value="Genomic_DNA"/>
</dbReference>